<keyword evidence="2" id="KW-0378">Hydrolase</keyword>
<dbReference type="AlphaFoldDB" id="A0A9P9GRK0"/>
<evidence type="ECO:0000313" key="3">
    <source>
        <dbReference type="Proteomes" id="UP000736672"/>
    </source>
</evidence>
<gene>
    <name evidence="2" type="ORF">B0J15DRAFT_404191</name>
</gene>
<evidence type="ECO:0000313" key="2">
    <source>
        <dbReference type="EMBL" id="KAH7242857.1"/>
    </source>
</evidence>
<dbReference type="PRINTS" id="PR00111">
    <property type="entry name" value="ABHYDROLASE"/>
</dbReference>
<dbReference type="OrthoDB" id="8119704at2759"/>
<name>A0A9P9GRK0_FUSSL</name>
<dbReference type="SUPFAM" id="SSF53474">
    <property type="entry name" value="alpha/beta-Hydrolases"/>
    <property type="match status" value="1"/>
</dbReference>
<protein>
    <submittedName>
        <fullName evidence="2">Alpha/Beta hydrolase protein</fullName>
    </submittedName>
</protein>
<dbReference type="Gene3D" id="3.40.50.1820">
    <property type="entry name" value="alpha/beta hydrolase"/>
    <property type="match status" value="1"/>
</dbReference>
<keyword evidence="3" id="KW-1185">Reference proteome</keyword>
<dbReference type="InterPro" id="IPR029058">
    <property type="entry name" value="AB_hydrolase_fold"/>
</dbReference>
<accession>A0A9P9GRK0</accession>
<reference evidence="2" key="1">
    <citation type="journal article" date="2021" name="Nat. Commun.">
        <title>Genetic determinants of endophytism in the Arabidopsis root mycobiome.</title>
        <authorList>
            <person name="Mesny F."/>
            <person name="Miyauchi S."/>
            <person name="Thiergart T."/>
            <person name="Pickel B."/>
            <person name="Atanasova L."/>
            <person name="Karlsson M."/>
            <person name="Huettel B."/>
            <person name="Barry K.W."/>
            <person name="Haridas S."/>
            <person name="Chen C."/>
            <person name="Bauer D."/>
            <person name="Andreopoulos W."/>
            <person name="Pangilinan J."/>
            <person name="LaButti K."/>
            <person name="Riley R."/>
            <person name="Lipzen A."/>
            <person name="Clum A."/>
            <person name="Drula E."/>
            <person name="Henrissat B."/>
            <person name="Kohler A."/>
            <person name="Grigoriev I.V."/>
            <person name="Martin F.M."/>
            <person name="Hacquard S."/>
        </authorList>
    </citation>
    <scope>NUCLEOTIDE SEQUENCE</scope>
    <source>
        <strain evidence="2">FSSC 5 MPI-SDFR-AT-0091</strain>
    </source>
</reference>
<dbReference type="PANTHER" id="PTHR43798:SF33">
    <property type="entry name" value="HYDROLASE, PUTATIVE (AFU_ORTHOLOGUE AFUA_2G14860)-RELATED"/>
    <property type="match status" value="1"/>
</dbReference>
<organism evidence="2 3">
    <name type="scientific">Fusarium solani</name>
    <name type="common">Filamentous fungus</name>
    <dbReference type="NCBI Taxonomy" id="169388"/>
    <lineage>
        <taxon>Eukaryota</taxon>
        <taxon>Fungi</taxon>
        <taxon>Dikarya</taxon>
        <taxon>Ascomycota</taxon>
        <taxon>Pezizomycotina</taxon>
        <taxon>Sordariomycetes</taxon>
        <taxon>Hypocreomycetidae</taxon>
        <taxon>Hypocreales</taxon>
        <taxon>Nectriaceae</taxon>
        <taxon>Fusarium</taxon>
        <taxon>Fusarium solani species complex</taxon>
    </lineage>
</organism>
<dbReference type="Pfam" id="PF00561">
    <property type="entry name" value="Abhydrolase_1"/>
    <property type="match status" value="1"/>
</dbReference>
<dbReference type="InterPro" id="IPR000073">
    <property type="entry name" value="AB_hydrolase_1"/>
</dbReference>
<dbReference type="GO" id="GO:0016020">
    <property type="term" value="C:membrane"/>
    <property type="evidence" value="ECO:0007669"/>
    <property type="project" value="TreeGrafter"/>
</dbReference>
<proteinExistence type="predicted"/>
<dbReference type="EMBL" id="JAGTJS010000019">
    <property type="protein sequence ID" value="KAH7242857.1"/>
    <property type="molecule type" value="Genomic_DNA"/>
</dbReference>
<evidence type="ECO:0000259" key="1">
    <source>
        <dbReference type="Pfam" id="PF00561"/>
    </source>
</evidence>
<dbReference type="GO" id="GO:0047372">
    <property type="term" value="F:monoacylglycerol lipase activity"/>
    <property type="evidence" value="ECO:0007669"/>
    <property type="project" value="TreeGrafter"/>
</dbReference>
<sequence>MPLITDAVGNTFVQHENGQRSHYRIDDFTDPWRPKETILIQHGFARTINHWYAWVPVLSQHYRVIRRDLRGHGLSSYPKETDAVKYDYSLDTILDEIIDMLDQLGIEKVHLFGESTSGMLGEALAAKHPERLLSLVICSSPTHLPPSALEFFAFGQPDWPTACRVLGSRGWADALRLAPGTVASEDPDYQTWWLEQIAQSDGEGLAGYAEFLSKLDARPFLKDVAVPMLILAPSNSAVMSVAMMEDVASQVPGARVEVIDAFGHEIFVSGARKCQSAALQFWATILKEQQ</sequence>
<dbReference type="InterPro" id="IPR050266">
    <property type="entry name" value="AB_hydrolase_sf"/>
</dbReference>
<dbReference type="Proteomes" id="UP000736672">
    <property type="component" value="Unassembled WGS sequence"/>
</dbReference>
<comment type="caution">
    <text evidence="2">The sequence shown here is derived from an EMBL/GenBank/DDBJ whole genome shotgun (WGS) entry which is preliminary data.</text>
</comment>
<dbReference type="PANTHER" id="PTHR43798">
    <property type="entry name" value="MONOACYLGLYCEROL LIPASE"/>
    <property type="match status" value="1"/>
</dbReference>
<dbReference type="GO" id="GO:0046464">
    <property type="term" value="P:acylglycerol catabolic process"/>
    <property type="evidence" value="ECO:0007669"/>
    <property type="project" value="TreeGrafter"/>
</dbReference>
<feature type="domain" description="AB hydrolase-1" evidence="1">
    <location>
        <begin position="37"/>
        <end position="270"/>
    </location>
</feature>